<dbReference type="PANTHER" id="PTHR43798:SF33">
    <property type="entry name" value="HYDROLASE, PUTATIVE (AFU_ORTHOLOGUE AFUA_2G14860)-RELATED"/>
    <property type="match status" value="1"/>
</dbReference>
<dbReference type="InterPro" id="IPR029058">
    <property type="entry name" value="AB_hydrolase_fold"/>
</dbReference>
<dbReference type="SUPFAM" id="SSF53474">
    <property type="entry name" value="alpha/beta-Hydrolases"/>
    <property type="match status" value="1"/>
</dbReference>
<evidence type="ECO:0000313" key="3">
    <source>
        <dbReference type="Proteomes" id="UP000309340"/>
    </source>
</evidence>
<keyword evidence="3" id="KW-1185">Reference proteome</keyword>
<dbReference type="PANTHER" id="PTHR43798">
    <property type="entry name" value="MONOACYLGLYCEROL LIPASE"/>
    <property type="match status" value="1"/>
</dbReference>
<organism evidence="2 3">
    <name type="scientific">Friedmanniomyces simplex</name>
    <dbReference type="NCBI Taxonomy" id="329884"/>
    <lineage>
        <taxon>Eukaryota</taxon>
        <taxon>Fungi</taxon>
        <taxon>Dikarya</taxon>
        <taxon>Ascomycota</taxon>
        <taxon>Pezizomycotina</taxon>
        <taxon>Dothideomycetes</taxon>
        <taxon>Dothideomycetidae</taxon>
        <taxon>Mycosphaerellales</taxon>
        <taxon>Teratosphaeriaceae</taxon>
        <taxon>Friedmanniomyces</taxon>
    </lineage>
</organism>
<comment type="caution">
    <text evidence="2">The sequence shown here is derived from an EMBL/GenBank/DDBJ whole genome shotgun (WGS) entry which is preliminary data.</text>
</comment>
<evidence type="ECO:0000259" key="1">
    <source>
        <dbReference type="Pfam" id="PF12697"/>
    </source>
</evidence>
<dbReference type="Pfam" id="PF12697">
    <property type="entry name" value="Abhydrolase_6"/>
    <property type="match status" value="1"/>
</dbReference>
<dbReference type="EMBL" id="NAJQ01001130">
    <property type="protein sequence ID" value="TKA62088.1"/>
    <property type="molecule type" value="Genomic_DNA"/>
</dbReference>
<dbReference type="AlphaFoldDB" id="A0A4U0WHZ1"/>
<gene>
    <name evidence="2" type="ORF">B0A55_12306</name>
</gene>
<dbReference type="GO" id="GO:0016020">
    <property type="term" value="C:membrane"/>
    <property type="evidence" value="ECO:0007669"/>
    <property type="project" value="TreeGrafter"/>
</dbReference>
<dbReference type="InterPro" id="IPR000639">
    <property type="entry name" value="Epox_hydrolase-like"/>
</dbReference>
<reference evidence="2 3" key="1">
    <citation type="submission" date="2017-03" db="EMBL/GenBank/DDBJ databases">
        <title>Genomes of endolithic fungi from Antarctica.</title>
        <authorList>
            <person name="Coleine C."/>
            <person name="Masonjones S."/>
            <person name="Stajich J.E."/>
        </authorList>
    </citation>
    <scope>NUCLEOTIDE SEQUENCE [LARGE SCALE GENOMIC DNA]</scope>
    <source>
        <strain evidence="2 3">CCFEE 5184</strain>
    </source>
</reference>
<dbReference type="GO" id="GO:0003824">
    <property type="term" value="F:catalytic activity"/>
    <property type="evidence" value="ECO:0007669"/>
    <property type="project" value="InterPro"/>
</dbReference>
<dbReference type="InterPro" id="IPR000073">
    <property type="entry name" value="AB_hydrolase_1"/>
</dbReference>
<protein>
    <recommendedName>
        <fullName evidence="1">AB hydrolase-1 domain-containing protein</fullName>
    </recommendedName>
</protein>
<dbReference type="OrthoDB" id="6431331at2759"/>
<dbReference type="PRINTS" id="PR00412">
    <property type="entry name" value="EPOXHYDRLASE"/>
</dbReference>
<dbReference type="Proteomes" id="UP000309340">
    <property type="component" value="Unassembled WGS sequence"/>
</dbReference>
<name>A0A4U0WHZ1_9PEZI</name>
<sequence>MDLPSTYHYQGWDIRYRLASSKDPATTTPSGNPKQPRPVVFVHGTPWSSAVFRPLIEALLTKGPYRILVYDLPGYGQSQNFDSRSSEAVSKNGFAGDTSVAFQAQALTALLKETQLDGKDGHPAPAVLAHDIAGTVVLRAHLLHDCEFDTMLLVDTNAVLPWGDGFYKLARSNPQTFVDLPAKVFEAVVRAVTRSACHNPKVLQTGWEDVIAGPWIGSPSESPEAGNKRQRSFVRQIAQANDADVAEMLEGGMYARVRCDVKIVSGAEDQWIPREKIEGLIMQLGSRMKESAFIPNAGHLVMLDQPERFAVEVFDWLMRYGEHRAIST</sequence>
<feature type="domain" description="AB hydrolase-1" evidence="1">
    <location>
        <begin position="39"/>
        <end position="310"/>
    </location>
</feature>
<dbReference type="Gene3D" id="3.40.50.1820">
    <property type="entry name" value="alpha/beta hydrolase"/>
    <property type="match status" value="1"/>
</dbReference>
<proteinExistence type="predicted"/>
<dbReference type="STRING" id="329884.A0A4U0WHZ1"/>
<accession>A0A4U0WHZ1</accession>
<evidence type="ECO:0000313" key="2">
    <source>
        <dbReference type="EMBL" id="TKA62088.1"/>
    </source>
</evidence>
<dbReference type="InterPro" id="IPR050266">
    <property type="entry name" value="AB_hydrolase_sf"/>
</dbReference>